<dbReference type="SUPFAM" id="SSF54637">
    <property type="entry name" value="Thioesterase/thiol ester dehydrase-isomerase"/>
    <property type="match status" value="1"/>
</dbReference>
<sequence>MATVDLATVRDSLTGLVPFVRLIAPEFLEHEEGRALLRQPDRAELHNHVGGPHAGVLFSLAETASGAVVIGAFMEQLAVATPLAVGAEIRYLKLARGEITAEALLSRPAAEVRAELAEGGRPEFDVAVTMRRDDGAIVAEMTVRWTLRPHA</sequence>
<accession>A0ABR7LX91</accession>
<dbReference type="Pfam" id="PF14539">
    <property type="entry name" value="DUF4442"/>
    <property type="match status" value="1"/>
</dbReference>
<reference evidence="1 2" key="1">
    <citation type="submission" date="2020-06" db="EMBL/GenBank/DDBJ databases">
        <title>Actinomadura xiongansis sp. nov., isolated from soil of Baiyangdian.</title>
        <authorList>
            <person name="Zhang X."/>
        </authorList>
    </citation>
    <scope>NUCLEOTIDE SEQUENCE [LARGE SCALE GENOMIC DNA]</scope>
    <source>
        <strain evidence="1 2">HBUM206468</strain>
    </source>
</reference>
<evidence type="ECO:0000313" key="2">
    <source>
        <dbReference type="Proteomes" id="UP000805614"/>
    </source>
</evidence>
<dbReference type="Gene3D" id="3.10.129.10">
    <property type="entry name" value="Hotdog Thioesterase"/>
    <property type="match status" value="1"/>
</dbReference>
<dbReference type="CDD" id="cd03443">
    <property type="entry name" value="PaaI_thioesterase"/>
    <property type="match status" value="1"/>
</dbReference>
<name>A0ABR7LX91_9ACTN</name>
<organism evidence="1 2">
    <name type="scientific">Actinomadura alba</name>
    <dbReference type="NCBI Taxonomy" id="406431"/>
    <lineage>
        <taxon>Bacteria</taxon>
        <taxon>Bacillati</taxon>
        <taxon>Actinomycetota</taxon>
        <taxon>Actinomycetes</taxon>
        <taxon>Streptosporangiales</taxon>
        <taxon>Thermomonosporaceae</taxon>
        <taxon>Actinomadura</taxon>
    </lineage>
</organism>
<proteinExistence type="predicted"/>
<dbReference type="RefSeq" id="WP_187246518.1">
    <property type="nucleotide sequence ID" value="NZ_BAAAOK010000011.1"/>
</dbReference>
<comment type="caution">
    <text evidence="1">The sequence shown here is derived from an EMBL/GenBank/DDBJ whole genome shotgun (WGS) entry which is preliminary data.</text>
</comment>
<gene>
    <name evidence="1" type="ORF">HKK74_28880</name>
</gene>
<dbReference type="InterPro" id="IPR027961">
    <property type="entry name" value="DUF4442"/>
</dbReference>
<dbReference type="EMBL" id="JABVEC010000027">
    <property type="protein sequence ID" value="MBC6469475.1"/>
    <property type="molecule type" value="Genomic_DNA"/>
</dbReference>
<dbReference type="Proteomes" id="UP000805614">
    <property type="component" value="Unassembled WGS sequence"/>
</dbReference>
<dbReference type="InterPro" id="IPR029069">
    <property type="entry name" value="HotDog_dom_sf"/>
</dbReference>
<evidence type="ECO:0000313" key="1">
    <source>
        <dbReference type="EMBL" id="MBC6469475.1"/>
    </source>
</evidence>
<protein>
    <submittedName>
        <fullName evidence="1">DUF4442 domain-containing protein</fullName>
    </submittedName>
</protein>
<keyword evidence="2" id="KW-1185">Reference proteome</keyword>